<organism evidence="5 6">
    <name type="scientific">Streptomyces smaragdinus</name>
    <dbReference type="NCBI Taxonomy" id="2585196"/>
    <lineage>
        <taxon>Bacteria</taxon>
        <taxon>Bacillati</taxon>
        <taxon>Actinomycetota</taxon>
        <taxon>Actinomycetes</taxon>
        <taxon>Kitasatosporales</taxon>
        <taxon>Streptomycetaceae</taxon>
        <taxon>Streptomyces</taxon>
    </lineage>
</organism>
<dbReference type="PANTHER" id="PTHR43792">
    <property type="entry name" value="GNAT FAMILY, PUTATIVE (AFU_ORTHOLOGUE AFUA_3G00765)-RELATED-RELATED"/>
    <property type="match status" value="1"/>
</dbReference>
<dbReference type="InterPro" id="IPR051531">
    <property type="entry name" value="N-acetyltransferase"/>
</dbReference>
<dbReference type="Proteomes" id="UP000466345">
    <property type="component" value="Unassembled WGS sequence"/>
</dbReference>
<proteinExistence type="inferred from homology"/>
<dbReference type="PANTHER" id="PTHR43792:SF8">
    <property type="entry name" value="[RIBOSOMAL PROTEIN US5]-ALANINE N-ACETYLTRANSFERASE"/>
    <property type="match status" value="1"/>
</dbReference>
<dbReference type="AlphaFoldDB" id="A0A7K0CBN1"/>
<keyword evidence="6" id="KW-1185">Reference proteome</keyword>
<evidence type="ECO:0000313" key="5">
    <source>
        <dbReference type="EMBL" id="MQY10861.1"/>
    </source>
</evidence>
<evidence type="ECO:0000313" key="6">
    <source>
        <dbReference type="Proteomes" id="UP000466345"/>
    </source>
</evidence>
<dbReference type="InterPro" id="IPR000182">
    <property type="entry name" value="GNAT_dom"/>
</dbReference>
<dbReference type="Gene3D" id="3.40.630.30">
    <property type="match status" value="1"/>
</dbReference>
<gene>
    <name evidence="5" type="ORF">SRB5_09740</name>
</gene>
<dbReference type="GO" id="GO:0008999">
    <property type="term" value="F:protein-N-terminal-alanine acetyltransferase activity"/>
    <property type="evidence" value="ECO:0007669"/>
    <property type="project" value="TreeGrafter"/>
</dbReference>
<keyword evidence="2" id="KW-0012">Acyltransferase</keyword>
<accession>A0A7K0CBN1</accession>
<comment type="similarity">
    <text evidence="3">Belongs to the acetyltransferase family. RimJ subfamily.</text>
</comment>
<dbReference type="SUPFAM" id="SSF55729">
    <property type="entry name" value="Acyl-CoA N-acyltransferases (Nat)"/>
    <property type="match status" value="1"/>
</dbReference>
<dbReference type="InterPro" id="IPR016181">
    <property type="entry name" value="Acyl_CoA_acyltransferase"/>
</dbReference>
<keyword evidence="1" id="KW-0808">Transferase</keyword>
<evidence type="ECO:0000259" key="4">
    <source>
        <dbReference type="PROSITE" id="PS51186"/>
    </source>
</evidence>
<evidence type="ECO:0000256" key="1">
    <source>
        <dbReference type="ARBA" id="ARBA00022679"/>
    </source>
</evidence>
<protein>
    <recommendedName>
        <fullName evidence="4">N-acetyltransferase domain-containing protein</fullName>
    </recommendedName>
</protein>
<dbReference type="EMBL" id="WEGJ01000002">
    <property type="protein sequence ID" value="MQY10861.1"/>
    <property type="molecule type" value="Genomic_DNA"/>
</dbReference>
<reference evidence="5 6" key="1">
    <citation type="submission" date="2019-10" db="EMBL/GenBank/DDBJ databases">
        <title>Streptomyces smaragdinus sp. nov. and Streptomyces fabii sp. nov., isolated from the gut of fungus growing-termite Macrotermes natalensis.</title>
        <authorList>
            <person name="Schwitalla J."/>
            <person name="Benndorf R."/>
            <person name="Martin K."/>
            <person name="De Beer W."/>
            <person name="Kaster A.-K."/>
            <person name="Vollmers J."/>
            <person name="Poulsen M."/>
            <person name="Beemelmanns C."/>
        </authorList>
    </citation>
    <scope>NUCLEOTIDE SEQUENCE [LARGE SCALE GENOMIC DNA]</scope>
    <source>
        <strain evidence="5 6">RB5</strain>
    </source>
</reference>
<dbReference type="PROSITE" id="PS51186">
    <property type="entry name" value="GNAT"/>
    <property type="match status" value="1"/>
</dbReference>
<evidence type="ECO:0000256" key="3">
    <source>
        <dbReference type="ARBA" id="ARBA00038502"/>
    </source>
</evidence>
<comment type="caution">
    <text evidence="5">The sequence shown here is derived from an EMBL/GenBank/DDBJ whole genome shotgun (WGS) entry which is preliminary data.</text>
</comment>
<name>A0A7K0CBN1_9ACTN</name>
<dbReference type="GO" id="GO:0005737">
    <property type="term" value="C:cytoplasm"/>
    <property type="evidence" value="ECO:0007669"/>
    <property type="project" value="TreeGrafter"/>
</dbReference>
<dbReference type="RefSeq" id="WP_323377061.1">
    <property type="nucleotide sequence ID" value="NZ_WEGJ01000002.1"/>
</dbReference>
<evidence type="ECO:0000256" key="2">
    <source>
        <dbReference type="ARBA" id="ARBA00023315"/>
    </source>
</evidence>
<sequence length="165" mass="18662">MRLEHWSEGDLDLLRKTNTAEMTEYLGGPETEEQLVERHQRYLDPDANGTMFRVVLLSEGQVAGSTGFWRHEWGGEPAYETAHGILLEFQGLGLAVAATMAVVGKAKTDSRHRFLHAFPSVHHVASNAVCRKAEFEFVEESEFEYPRGHFIRSNVWRMDLSAAAE</sequence>
<feature type="domain" description="N-acetyltransferase" evidence="4">
    <location>
        <begin position="1"/>
        <end position="163"/>
    </location>
</feature>
<dbReference type="Pfam" id="PF13302">
    <property type="entry name" value="Acetyltransf_3"/>
    <property type="match status" value="1"/>
</dbReference>